<proteinExistence type="predicted"/>
<comment type="caution">
    <text evidence="1">The sequence shown here is derived from an EMBL/GenBank/DDBJ whole genome shotgun (WGS) entry which is preliminary data.</text>
</comment>
<evidence type="ECO:0000313" key="1">
    <source>
        <dbReference type="EMBL" id="OYR32320.1"/>
    </source>
</evidence>
<dbReference type="AlphaFoldDB" id="A0A256GZK5"/>
<name>A0A256GZK5_9HYPH</name>
<organism evidence="1 2">
    <name type="scientific">Brucella lupini</name>
    <dbReference type="NCBI Taxonomy" id="255457"/>
    <lineage>
        <taxon>Bacteria</taxon>
        <taxon>Pseudomonadati</taxon>
        <taxon>Pseudomonadota</taxon>
        <taxon>Alphaproteobacteria</taxon>
        <taxon>Hyphomicrobiales</taxon>
        <taxon>Brucellaceae</taxon>
        <taxon>Brucella/Ochrobactrum group</taxon>
        <taxon>Brucella</taxon>
    </lineage>
</organism>
<reference evidence="1 2" key="1">
    <citation type="submission" date="2017-07" db="EMBL/GenBank/DDBJ databases">
        <title>Draft genome of Ochrobactrum lupini type strain LUP21.</title>
        <authorList>
            <person name="Krzyzanowska D.M."/>
            <person name="Jafra S."/>
        </authorList>
    </citation>
    <scope>NUCLEOTIDE SEQUENCE [LARGE SCALE GENOMIC DNA]</scope>
    <source>
        <strain evidence="1 2">LUP21</strain>
    </source>
</reference>
<dbReference type="EMBL" id="NNRN01000030">
    <property type="protein sequence ID" value="OYR32320.1"/>
    <property type="molecule type" value="Genomic_DNA"/>
</dbReference>
<accession>A0A256GZK5</accession>
<dbReference type="Proteomes" id="UP000216363">
    <property type="component" value="Unassembled WGS sequence"/>
</dbReference>
<protein>
    <submittedName>
        <fullName evidence="1">Uncharacterized protein</fullName>
    </submittedName>
</protein>
<evidence type="ECO:0000313" key="2">
    <source>
        <dbReference type="Proteomes" id="UP000216363"/>
    </source>
</evidence>
<sequence length="46" mass="5009">MHNVFLNTEIVLDSVLIARTNAVHQVDGAPDTRCEPVPSAFGVFIN</sequence>
<gene>
    <name evidence="1" type="ORF">CES86_0288</name>
</gene>